<feature type="transmembrane region" description="Helical" evidence="5">
    <location>
        <begin position="80"/>
        <end position="100"/>
    </location>
</feature>
<evidence type="ECO:0000256" key="5">
    <source>
        <dbReference type="SAM" id="Phobius"/>
    </source>
</evidence>
<feature type="transmembrane region" description="Helical" evidence="5">
    <location>
        <begin position="14"/>
        <end position="37"/>
    </location>
</feature>
<comment type="caution">
    <text evidence="7">The sequence shown here is derived from an EMBL/GenBank/DDBJ whole genome shotgun (WGS) entry which is preliminary data.</text>
</comment>
<feature type="transmembrane region" description="Helical" evidence="5">
    <location>
        <begin position="49"/>
        <end position="68"/>
    </location>
</feature>
<evidence type="ECO:0000256" key="3">
    <source>
        <dbReference type="ARBA" id="ARBA00022989"/>
    </source>
</evidence>
<dbReference type="InterPro" id="IPR020846">
    <property type="entry name" value="MFS_dom"/>
</dbReference>
<evidence type="ECO:0000256" key="1">
    <source>
        <dbReference type="ARBA" id="ARBA00004651"/>
    </source>
</evidence>
<feature type="transmembrane region" description="Helical" evidence="5">
    <location>
        <begin position="252"/>
        <end position="271"/>
    </location>
</feature>
<dbReference type="Gene3D" id="1.20.1250.20">
    <property type="entry name" value="MFS general substrate transporter like domains"/>
    <property type="match status" value="1"/>
</dbReference>
<comment type="subcellular location">
    <subcellularLocation>
        <location evidence="1">Cell membrane</location>
        <topology evidence="1">Multi-pass membrane protein</topology>
    </subcellularLocation>
</comment>
<keyword evidence="8" id="KW-1185">Reference proteome</keyword>
<feature type="transmembrane region" description="Helical" evidence="5">
    <location>
        <begin position="347"/>
        <end position="365"/>
    </location>
</feature>
<dbReference type="Pfam" id="PF07690">
    <property type="entry name" value="MFS_1"/>
    <property type="match status" value="1"/>
</dbReference>
<feature type="transmembrane region" description="Helical" evidence="5">
    <location>
        <begin position="308"/>
        <end position="335"/>
    </location>
</feature>
<organism evidence="7 8">
    <name type="scientific">Streptomyces hyderabadensis</name>
    <dbReference type="NCBI Taxonomy" id="598549"/>
    <lineage>
        <taxon>Bacteria</taxon>
        <taxon>Bacillati</taxon>
        <taxon>Actinomycetota</taxon>
        <taxon>Actinomycetes</taxon>
        <taxon>Kitasatosporales</taxon>
        <taxon>Streptomycetaceae</taxon>
        <taxon>Streptomyces</taxon>
    </lineage>
</organism>
<dbReference type="Proteomes" id="UP001500610">
    <property type="component" value="Unassembled WGS sequence"/>
</dbReference>
<keyword evidence="4 5" id="KW-0472">Membrane</keyword>
<evidence type="ECO:0000313" key="7">
    <source>
        <dbReference type="EMBL" id="GAA5003767.1"/>
    </source>
</evidence>
<dbReference type="SUPFAM" id="SSF103473">
    <property type="entry name" value="MFS general substrate transporter"/>
    <property type="match status" value="1"/>
</dbReference>
<protein>
    <recommendedName>
        <fullName evidence="6">Major facilitator superfamily (MFS) profile domain-containing protein</fullName>
    </recommendedName>
</protein>
<feature type="transmembrane region" description="Helical" evidence="5">
    <location>
        <begin position="226"/>
        <end position="246"/>
    </location>
</feature>
<evidence type="ECO:0000259" key="6">
    <source>
        <dbReference type="PROSITE" id="PS50850"/>
    </source>
</evidence>
<keyword evidence="3 5" id="KW-1133">Transmembrane helix</keyword>
<keyword evidence="2 5" id="KW-0812">Transmembrane</keyword>
<dbReference type="CDD" id="cd17489">
    <property type="entry name" value="MFS_YfcJ_like"/>
    <property type="match status" value="1"/>
</dbReference>
<reference evidence="8" key="1">
    <citation type="journal article" date="2019" name="Int. J. Syst. Evol. Microbiol.">
        <title>The Global Catalogue of Microorganisms (GCM) 10K type strain sequencing project: providing services to taxonomists for standard genome sequencing and annotation.</title>
        <authorList>
            <consortium name="The Broad Institute Genomics Platform"/>
            <consortium name="The Broad Institute Genome Sequencing Center for Infectious Disease"/>
            <person name="Wu L."/>
            <person name="Ma J."/>
        </authorList>
    </citation>
    <scope>NUCLEOTIDE SEQUENCE [LARGE SCALE GENOMIC DNA]</scope>
    <source>
        <strain evidence="8">JCM 17657</strain>
    </source>
</reference>
<dbReference type="InterPro" id="IPR052714">
    <property type="entry name" value="MFS_Exporter"/>
</dbReference>
<evidence type="ECO:0000313" key="8">
    <source>
        <dbReference type="Proteomes" id="UP001500610"/>
    </source>
</evidence>
<feature type="transmembrane region" description="Helical" evidence="5">
    <location>
        <begin position="168"/>
        <end position="187"/>
    </location>
</feature>
<dbReference type="PANTHER" id="PTHR23531:SF1">
    <property type="entry name" value="QUINOLENE RESISTANCE PROTEIN NORA"/>
    <property type="match status" value="1"/>
</dbReference>
<sequence length="399" mass="41799">MAAAPPADQAKEPIFTVPFVSLMMANGFLRVGTYMLVTLMPLYALDRGVSTTTASLTVTFYMLAAVLVRPVSGRLVDTRGRYVVMVCGSVLYCATTGLYALSLPVWLLLLVRALQGVGFSLNGTAVMTLATDLIPESRMSEGIGYLGVEQTVAQLFAPWLAFAVKDTYGYRTAFLVVFALSAANVLARLPLKFADKGPLPGPPPASAAAGTPWWGRIVEKNAWRPALVMFFVMTGATSVNTFMAAHTADHGISNPGPFFTASALTLALARLTAGRTQRRFGTAWTIAPGIVLVAVALLLVFWSPNLPVLMAGGACYGLGMGTAQPGINALAVLAADRAQRGLANSTFFMAMDLSQAVGAVALGALAGLTGIGMVFLASSGVLVATAVAYLTLRSRGFVE</sequence>
<name>A0ABP9IPK5_9ACTN</name>
<accession>A0ABP9IPK5</accession>
<dbReference type="PROSITE" id="PS50850">
    <property type="entry name" value="MFS"/>
    <property type="match status" value="1"/>
</dbReference>
<evidence type="ECO:0000256" key="2">
    <source>
        <dbReference type="ARBA" id="ARBA00022692"/>
    </source>
</evidence>
<feature type="transmembrane region" description="Helical" evidence="5">
    <location>
        <begin position="283"/>
        <end position="302"/>
    </location>
</feature>
<dbReference type="RefSeq" id="WP_226030522.1">
    <property type="nucleotide sequence ID" value="NZ_BAABIV010000028.1"/>
</dbReference>
<dbReference type="InterPro" id="IPR011701">
    <property type="entry name" value="MFS"/>
</dbReference>
<dbReference type="EMBL" id="BAABIV010000028">
    <property type="protein sequence ID" value="GAA5003767.1"/>
    <property type="molecule type" value="Genomic_DNA"/>
</dbReference>
<evidence type="ECO:0000256" key="4">
    <source>
        <dbReference type="ARBA" id="ARBA00023136"/>
    </source>
</evidence>
<dbReference type="PANTHER" id="PTHR23531">
    <property type="entry name" value="QUINOLENE RESISTANCE PROTEIN NORA"/>
    <property type="match status" value="1"/>
</dbReference>
<proteinExistence type="predicted"/>
<dbReference type="InterPro" id="IPR036259">
    <property type="entry name" value="MFS_trans_sf"/>
</dbReference>
<feature type="transmembrane region" description="Helical" evidence="5">
    <location>
        <begin position="371"/>
        <end position="392"/>
    </location>
</feature>
<gene>
    <name evidence="7" type="ORF">GCM10023257_55960</name>
</gene>
<feature type="domain" description="Major facilitator superfamily (MFS) profile" evidence="6">
    <location>
        <begin position="18"/>
        <end position="397"/>
    </location>
</feature>